<dbReference type="AlphaFoldDB" id="A0A2A2TC54"/>
<reference evidence="1 2" key="1">
    <citation type="submission" date="2017-08" db="EMBL/GenBank/DDBJ databases">
        <title>Draft genome sequence of filamentous cyanobacterium Calothrix elsteri CCALA 953.</title>
        <authorList>
            <person name="Gagunashvili A.N."/>
            <person name="Elster J."/>
            <person name="Andresson O.S."/>
        </authorList>
    </citation>
    <scope>NUCLEOTIDE SEQUENCE [LARGE SCALE GENOMIC DNA]</scope>
    <source>
        <strain evidence="1 2">CCALA 953</strain>
    </source>
</reference>
<organism evidence="1 2">
    <name type="scientific">Brunnivagina elsteri CCALA 953</name>
    <dbReference type="NCBI Taxonomy" id="987040"/>
    <lineage>
        <taxon>Bacteria</taxon>
        <taxon>Bacillati</taxon>
        <taxon>Cyanobacteriota</taxon>
        <taxon>Cyanophyceae</taxon>
        <taxon>Nostocales</taxon>
        <taxon>Calotrichaceae</taxon>
        <taxon>Brunnivagina</taxon>
    </lineage>
</organism>
<comment type="caution">
    <text evidence="1">The sequence shown here is derived from an EMBL/GenBank/DDBJ whole genome shotgun (WGS) entry which is preliminary data.</text>
</comment>
<name>A0A2A2TC54_9CYAN</name>
<keyword evidence="2" id="KW-1185">Reference proteome</keyword>
<dbReference type="EMBL" id="NTFS01000415">
    <property type="protein sequence ID" value="PAX51330.1"/>
    <property type="molecule type" value="Genomic_DNA"/>
</dbReference>
<proteinExistence type="predicted"/>
<sequence length="125" mass="14251">MGYSLPRLRKQKLSLVKFSYTTLKQFAILAEREAKATQLCFVTERSLWGRNTTHKTTEDFTPTQNANLATDGDTDSGKVCTLPFYCWGIKQNKLVKQLILQILGFLCKIVSNMKIFNFLICFGSN</sequence>
<evidence type="ECO:0000313" key="2">
    <source>
        <dbReference type="Proteomes" id="UP000218238"/>
    </source>
</evidence>
<evidence type="ECO:0000313" key="1">
    <source>
        <dbReference type="EMBL" id="PAX51330.1"/>
    </source>
</evidence>
<protein>
    <submittedName>
        <fullName evidence="1">Uncharacterized protein</fullName>
    </submittedName>
</protein>
<gene>
    <name evidence="1" type="ORF">CK510_25335</name>
</gene>
<dbReference type="Proteomes" id="UP000218238">
    <property type="component" value="Unassembled WGS sequence"/>
</dbReference>
<accession>A0A2A2TC54</accession>